<reference evidence="1 2" key="1">
    <citation type="journal article" date="2018" name="Nat. Ecol. Evol.">
        <title>Pezizomycetes genomes reveal the molecular basis of ectomycorrhizal truffle lifestyle.</title>
        <authorList>
            <person name="Murat C."/>
            <person name="Payen T."/>
            <person name="Noel B."/>
            <person name="Kuo A."/>
            <person name="Morin E."/>
            <person name="Chen J."/>
            <person name="Kohler A."/>
            <person name="Krizsan K."/>
            <person name="Balestrini R."/>
            <person name="Da Silva C."/>
            <person name="Montanini B."/>
            <person name="Hainaut M."/>
            <person name="Levati E."/>
            <person name="Barry K.W."/>
            <person name="Belfiori B."/>
            <person name="Cichocki N."/>
            <person name="Clum A."/>
            <person name="Dockter R.B."/>
            <person name="Fauchery L."/>
            <person name="Guy J."/>
            <person name="Iotti M."/>
            <person name="Le Tacon F."/>
            <person name="Lindquist E.A."/>
            <person name="Lipzen A."/>
            <person name="Malagnac F."/>
            <person name="Mello A."/>
            <person name="Molinier V."/>
            <person name="Miyauchi S."/>
            <person name="Poulain J."/>
            <person name="Riccioni C."/>
            <person name="Rubini A."/>
            <person name="Sitrit Y."/>
            <person name="Splivallo R."/>
            <person name="Traeger S."/>
            <person name="Wang M."/>
            <person name="Zifcakova L."/>
            <person name="Wipf D."/>
            <person name="Zambonelli A."/>
            <person name="Paolocci F."/>
            <person name="Nowrousian M."/>
            <person name="Ottonello S."/>
            <person name="Baldrian P."/>
            <person name="Spatafora J.W."/>
            <person name="Henrissat B."/>
            <person name="Nagy L.G."/>
            <person name="Aury J.M."/>
            <person name="Wincker P."/>
            <person name="Grigoriev I.V."/>
            <person name="Bonfante P."/>
            <person name="Martin F.M."/>
        </authorList>
    </citation>
    <scope>NUCLEOTIDE SEQUENCE [LARGE SCALE GENOMIC DNA]</scope>
    <source>
        <strain evidence="1 2">ATCC MYA-4762</strain>
    </source>
</reference>
<gene>
    <name evidence="1" type="ORF">L211DRAFT_620540</name>
</gene>
<sequence length="50" mass="5795">MDGMGWMGCTKVPLHSPPPPPTLYPRTPPPVRPHKCGRYMNHWLYEFEST</sequence>
<proteinExistence type="predicted"/>
<dbReference type="EMBL" id="ML121587">
    <property type="protein sequence ID" value="RPB19562.1"/>
    <property type="molecule type" value="Genomic_DNA"/>
</dbReference>
<keyword evidence="2" id="KW-1185">Reference proteome</keyword>
<protein>
    <submittedName>
        <fullName evidence="1">Uncharacterized protein</fullName>
    </submittedName>
</protein>
<evidence type="ECO:0000313" key="1">
    <source>
        <dbReference type="EMBL" id="RPB19562.1"/>
    </source>
</evidence>
<organism evidence="1 2">
    <name type="scientific">Terfezia boudieri ATCC MYA-4762</name>
    <dbReference type="NCBI Taxonomy" id="1051890"/>
    <lineage>
        <taxon>Eukaryota</taxon>
        <taxon>Fungi</taxon>
        <taxon>Dikarya</taxon>
        <taxon>Ascomycota</taxon>
        <taxon>Pezizomycotina</taxon>
        <taxon>Pezizomycetes</taxon>
        <taxon>Pezizales</taxon>
        <taxon>Pezizaceae</taxon>
        <taxon>Terfezia</taxon>
    </lineage>
</organism>
<dbReference type="Proteomes" id="UP000267821">
    <property type="component" value="Unassembled WGS sequence"/>
</dbReference>
<evidence type="ECO:0000313" key="2">
    <source>
        <dbReference type="Proteomes" id="UP000267821"/>
    </source>
</evidence>
<dbReference type="AlphaFoldDB" id="A0A3N4LDL2"/>
<name>A0A3N4LDL2_9PEZI</name>
<dbReference type="InParanoid" id="A0A3N4LDL2"/>
<accession>A0A3N4LDL2</accession>